<dbReference type="InterPro" id="IPR027519">
    <property type="entry name" value="KFase_ver/fungi-typ"/>
</dbReference>
<dbReference type="Proteomes" id="UP000624404">
    <property type="component" value="Unassembled WGS sequence"/>
</dbReference>
<evidence type="ECO:0000313" key="5">
    <source>
        <dbReference type="EMBL" id="CAD6446288.1"/>
    </source>
</evidence>
<protein>
    <recommendedName>
        <fullName evidence="3">Kynurenine formamidase</fullName>
        <shortName evidence="3">KFA</shortName>
        <shortName evidence="3">KFase</shortName>
        <ecNumber evidence="3">3.5.1.9</ecNumber>
    </recommendedName>
    <alternativeName>
        <fullName evidence="3">Arylformamidase</fullName>
    </alternativeName>
    <alternativeName>
        <fullName evidence="3">N-formylkynurenine formamidase</fullName>
        <shortName evidence="3">FKF</shortName>
    </alternativeName>
</protein>
<keyword evidence="2 3" id="KW-0823">Tryptophan catabolism</keyword>
<comment type="catalytic activity">
    <reaction evidence="3">
        <text>N-formyl-L-kynurenine + H2O = L-kynurenine + formate + H(+)</text>
        <dbReference type="Rhea" id="RHEA:13009"/>
        <dbReference type="ChEBI" id="CHEBI:15377"/>
        <dbReference type="ChEBI" id="CHEBI:15378"/>
        <dbReference type="ChEBI" id="CHEBI:15740"/>
        <dbReference type="ChEBI" id="CHEBI:57959"/>
        <dbReference type="ChEBI" id="CHEBI:58629"/>
        <dbReference type="EC" id="3.5.1.9"/>
    </reaction>
</comment>
<dbReference type="InterPro" id="IPR050300">
    <property type="entry name" value="GDXG_lipolytic_enzyme"/>
</dbReference>
<dbReference type="InterPro" id="IPR000073">
    <property type="entry name" value="AB_hydrolase_1"/>
</dbReference>
<dbReference type="Pfam" id="PF12697">
    <property type="entry name" value="Abhydrolase_6"/>
    <property type="match status" value="1"/>
</dbReference>
<comment type="subunit">
    <text evidence="3">Homodimer.</text>
</comment>
<comment type="function">
    <text evidence="3">Catalyzes the hydrolysis of N-formyl-L-kynurenine to L-kynurenine, the second step in the kynurenine pathway of tryptophan degradation. Kynurenine may be further oxidized to nicotinic acid, NAD(H) and NADP(H). Required for elimination of toxic metabolites.</text>
</comment>
<dbReference type="EC" id="3.5.1.9" evidence="3"/>
<organism evidence="5 6">
    <name type="scientific">Sclerotinia trifoliorum</name>
    <dbReference type="NCBI Taxonomy" id="28548"/>
    <lineage>
        <taxon>Eukaryota</taxon>
        <taxon>Fungi</taxon>
        <taxon>Dikarya</taxon>
        <taxon>Ascomycota</taxon>
        <taxon>Pezizomycotina</taxon>
        <taxon>Leotiomycetes</taxon>
        <taxon>Helotiales</taxon>
        <taxon>Sclerotiniaceae</taxon>
        <taxon>Sclerotinia</taxon>
    </lineage>
</organism>
<keyword evidence="6" id="KW-1185">Reference proteome</keyword>
<dbReference type="GO" id="GO:0034354">
    <property type="term" value="P:'de novo' NAD+ biosynthetic process from L-tryptophan"/>
    <property type="evidence" value="ECO:0007669"/>
    <property type="project" value="UniProtKB-UniRule"/>
</dbReference>
<comment type="similarity">
    <text evidence="3">Belongs to the kynurenine formamidase family.</text>
</comment>
<comment type="domain">
    <text evidence="3">The main chain amide nitrogen atoms of the second glycine and its adjacent residue in the HGGXW motif define the oxyanion hole, and stabilize the oxyanion that forms during the nucleophilic attack by the catalytic serine during substrate cleavage.</text>
</comment>
<evidence type="ECO:0000259" key="4">
    <source>
        <dbReference type="Pfam" id="PF12697"/>
    </source>
</evidence>
<dbReference type="EMBL" id="CAJHIA010000019">
    <property type="protein sequence ID" value="CAD6446288.1"/>
    <property type="molecule type" value="Genomic_DNA"/>
</dbReference>
<evidence type="ECO:0000256" key="1">
    <source>
        <dbReference type="ARBA" id="ARBA00022801"/>
    </source>
</evidence>
<dbReference type="AlphaFoldDB" id="A0A8H2VYF0"/>
<feature type="active site" evidence="3">
    <location>
        <position position="255"/>
    </location>
</feature>
<feature type="domain" description="AB hydrolase-1" evidence="4">
    <location>
        <begin position="59"/>
        <end position="237"/>
    </location>
</feature>
<dbReference type="HAMAP" id="MF_03014">
    <property type="entry name" value="KFase"/>
    <property type="match status" value="1"/>
</dbReference>
<dbReference type="SUPFAM" id="SSF53474">
    <property type="entry name" value="alpha/beta-Hydrolases"/>
    <property type="match status" value="1"/>
</dbReference>
<dbReference type="GO" id="GO:0004061">
    <property type="term" value="F:arylformamidase activity"/>
    <property type="evidence" value="ECO:0007669"/>
    <property type="project" value="UniProtKB-UniRule"/>
</dbReference>
<dbReference type="PANTHER" id="PTHR48081:SF33">
    <property type="entry name" value="KYNURENINE FORMAMIDASE"/>
    <property type="match status" value="1"/>
</dbReference>
<feature type="active site" evidence="3">
    <location>
        <position position="290"/>
    </location>
</feature>
<proteinExistence type="inferred from homology"/>
<dbReference type="OrthoDB" id="420264at2759"/>
<keyword evidence="1 3" id="KW-0378">Hydrolase</keyword>
<feature type="active site" description="Nucleophile" evidence="3">
    <location>
        <position position="156"/>
    </location>
</feature>
<evidence type="ECO:0000313" key="6">
    <source>
        <dbReference type="Proteomes" id="UP000624404"/>
    </source>
</evidence>
<evidence type="ECO:0000256" key="2">
    <source>
        <dbReference type="ARBA" id="ARBA00023079"/>
    </source>
</evidence>
<gene>
    <name evidence="5" type="ORF">SCLTRI_LOCUS6080</name>
</gene>
<comment type="pathway">
    <text evidence="3">Amino-acid degradation; L-tryptophan degradation via kynurenine pathway; L-kynurenine from L-tryptophan: step 2/2.</text>
</comment>
<dbReference type="GO" id="GO:0019441">
    <property type="term" value="P:L-tryptophan catabolic process to kynurenine"/>
    <property type="evidence" value="ECO:0007669"/>
    <property type="project" value="UniProtKB-UniRule"/>
</dbReference>
<comment type="caution">
    <text evidence="5">The sequence shown here is derived from an EMBL/GenBank/DDBJ whole genome shotgun (WGS) entry which is preliminary data.</text>
</comment>
<reference evidence="5" key="1">
    <citation type="submission" date="2020-10" db="EMBL/GenBank/DDBJ databases">
        <authorList>
            <person name="Kusch S."/>
        </authorList>
    </citation>
    <scope>NUCLEOTIDE SEQUENCE</scope>
    <source>
        <strain evidence="5">SwB9</strain>
    </source>
</reference>
<sequence length="319" mass="35422">MAIAEVPSPDAGESLLREEVRYAQEHDLQTLSIYSPRHSRVVADGVSDPNTTSSSKIWIIYIHGGAWRDPLVTSSSFVPTINRLLTSSIKSKIASYVSIDYRLSAHSSFPQDSSSVPKHTYRNAKHPDHLQDICSALSYLQSKYSIEDQYLLVGHSCGATLALQVLRGKEYARSCGILCESLNFRLPQYFLGAAGIYDLRLLRDTHPHPAYNEFLTEAFGGDEKAWDEVSPARFPYFMGIDGKKKVLAFATSPDDELVDDMQIDVMVKSVQSVADGMVVKNLKGILKGTHNKIWETGNLAVAIEELLCHLKSPNRDCSL</sequence>
<name>A0A8H2VYF0_9HELO</name>
<dbReference type="PANTHER" id="PTHR48081">
    <property type="entry name" value="AB HYDROLASE SUPERFAMILY PROTEIN C4A8.06C"/>
    <property type="match status" value="1"/>
</dbReference>
<accession>A0A8H2VYF0</accession>
<dbReference type="UniPathway" id="UPA00333">
    <property type="reaction ID" value="UER00454"/>
</dbReference>
<dbReference type="InterPro" id="IPR029058">
    <property type="entry name" value="AB_hydrolase_fold"/>
</dbReference>
<evidence type="ECO:0000256" key="3">
    <source>
        <dbReference type="HAMAP-Rule" id="MF_03014"/>
    </source>
</evidence>
<dbReference type="Gene3D" id="3.40.50.1820">
    <property type="entry name" value="alpha/beta hydrolase"/>
    <property type="match status" value="1"/>
</dbReference>
<feature type="short sequence motif" description="HGGXW" evidence="3">
    <location>
        <begin position="63"/>
        <end position="67"/>
    </location>
</feature>